<feature type="domain" description="RRM" evidence="5">
    <location>
        <begin position="99"/>
        <end position="177"/>
    </location>
</feature>
<dbReference type="InterPro" id="IPR012677">
    <property type="entry name" value="Nucleotide-bd_a/b_plait_sf"/>
</dbReference>
<keyword evidence="1 2" id="KW-0694">RNA-binding</keyword>
<dbReference type="SMART" id="SM00361">
    <property type="entry name" value="RRM_1"/>
    <property type="match status" value="3"/>
</dbReference>
<evidence type="ECO:0000313" key="6">
    <source>
        <dbReference type="EMBL" id="CAE4581872.1"/>
    </source>
</evidence>
<dbReference type="Gene3D" id="3.30.70.330">
    <property type="match status" value="3"/>
</dbReference>
<name>A0A6U3ZMM6_9STRA</name>
<dbReference type="InterPro" id="IPR052462">
    <property type="entry name" value="SLIRP/GR-RBP-like"/>
</dbReference>
<feature type="compositionally biased region" description="Low complexity" evidence="3">
    <location>
        <begin position="79"/>
        <end position="91"/>
    </location>
</feature>
<proteinExistence type="predicted"/>
<dbReference type="InterPro" id="IPR003954">
    <property type="entry name" value="RRM_euk-type"/>
</dbReference>
<feature type="region of interest" description="Disordered" evidence="3">
    <location>
        <begin position="72"/>
        <end position="91"/>
    </location>
</feature>
<evidence type="ECO:0000256" key="3">
    <source>
        <dbReference type="SAM" id="MobiDB-lite"/>
    </source>
</evidence>
<evidence type="ECO:0000256" key="4">
    <source>
        <dbReference type="SAM" id="SignalP"/>
    </source>
</evidence>
<dbReference type="Pfam" id="PF00076">
    <property type="entry name" value="RRM_1"/>
    <property type="match status" value="3"/>
</dbReference>
<reference evidence="6" key="1">
    <citation type="submission" date="2021-01" db="EMBL/GenBank/DDBJ databases">
        <authorList>
            <person name="Corre E."/>
            <person name="Pelletier E."/>
            <person name="Niang G."/>
            <person name="Scheremetjew M."/>
            <person name="Finn R."/>
            <person name="Kale V."/>
            <person name="Holt S."/>
            <person name="Cochrane G."/>
            <person name="Meng A."/>
            <person name="Brown T."/>
            <person name="Cohen L."/>
        </authorList>
    </citation>
    <scope>NUCLEOTIDE SEQUENCE</scope>
    <source>
        <strain evidence="6">GSO104</strain>
    </source>
</reference>
<keyword evidence="4" id="KW-0732">Signal</keyword>
<dbReference type="SUPFAM" id="SSF54928">
    <property type="entry name" value="RNA-binding domain, RBD"/>
    <property type="match status" value="3"/>
</dbReference>
<dbReference type="EMBL" id="HBNS01002439">
    <property type="protein sequence ID" value="CAE4581872.1"/>
    <property type="molecule type" value="Transcribed_RNA"/>
</dbReference>
<dbReference type="InterPro" id="IPR000504">
    <property type="entry name" value="RRM_dom"/>
</dbReference>
<evidence type="ECO:0000259" key="5">
    <source>
        <dbReference type="PROSITE" id="PS50102"/>
    </source>
</evidence>
<gene>
    <name evidence="6" type="ORF">DBRI00130_LOCUS1963</name>
</gene>
<dbReference type="AlphaFoldDB" id="A0A6U3ZMM6"/>
<dbReference type="GO" id="GO:0003723">
    <property type="term" value="F:RNA binding"/>
    <property type="evidence" value="ECO:0007669"/>
    <property type="project" value="UniProtKB-UniRule"/>
</dbReference>
<protein>
    <recommendedName>
        <fullName evidence="5">RRM domain-containing protein</fullName>
    </recommendedName>
</protein>
<organism evidence="6">
    <name type="scientific">Ditylum brightwellii</name>
    <dbReference type="NCBI Taxonomy" id="49249"/>
    <lineage>
        <taxon>Eukaryota</taxon>
        <taxon>Sar</taxon>
        <taxon>Stramenopiles</taxon>
        <taxon>Ochrophyta</taxon>
        <taxon>Bacillariophyta</taxon>
        <taxon>Mediophyceae</taxon>
        <taxon>Lithodesmiophycidae</taxon>
        <taxon>Lithodesmiales</taxon>
        <taxon>Lithodesmiaceae</taxon>
        <taxon>Ditylum</taxon>
    </lineage>
</organism>
<sequence>MIFRSSAILLLLAQCATAFVAPNAAASTRLVQSTPGCAFVPKYNVRVFSDVADATEDASPAEAEVEAVAEEAAEEPAASEEAAAEPAASEEAAVEKETFTIYVGNLNYEMTDLEVRELFEAHGTVTDVSVPENKYGEGSRGFAFVNMATREDMEKACASLDQTEIAGRTVFVSESVPRGGERKKPNRKDNVDGMKLYVGNISFDTSAETLKSFFGEYGAVTDVYIPFDQSRGVSRGYAFVTMSKEDAEKAIEGANGIELDGRTIAVNESLPRGQKATRERKPFQKREEVGTKLYVGNISFETAEEDLKYLFEEFGEVIDCYMPKDRETGRARGFAFVTMDNDAAMRAADETDGCEMDGRILRVNEAQPKEKLSGGGGRGDWGKDEGNDDSWGNDSY</sequence>
<feature type="domain" description="RRM" evidence="5">
    <location>
        <begin position="291"/>
        <end position="368"/>
    </location>
</feature>
<dbReference type="InterPro" id="IPR035979">
    <property type="entry name" value="RBD_domain_sf"/>
</dbReference>
<feature type="signal peptide" evidence="4">
    <location>
        <begin position="1"/>
        <end position="18"/>
    </location>
</feature>
<evidence type="ECO:0000256" key="1">
    <source>
        <dbReference type="ARBA" id="ARBA00022884"/>
    </source>
</evidence>
<evidence type="ECO:0000256" key="2">
    <source>
        <dbReference type="PROSITE-ProRule" id="PRU00176"/>
    </source>
</evidence>
<feature type="domain" description="RRM" evidence="5">
    <location>
        <begin position="194"/>
        <end position="271"/>
    </location>
</feature>
<feature type="chain" id="PRO_5030160279" description="RRM domain-containing protein" evidence="4">
    <location>
        <begin position="19"/>
        <end position="396"/>
    </location>
</feature>
<dbReference type="PROSITE" id="PS50102">
    <property type="entry name" value="RRM"/>
    <property type="match status" value="3"/>
</dbReference>
<feature type="compositionally biased region" description="Basic and acidic residues" evidence="3">
    <location>
        <begin position="360"/>
        <end position="372"/>
    </location>
</feature>
<dbReference type="PANTHER" id="PTHR48027">
    <property type="entry name" value="HETEROGENEOUS NUCLEAR RIBONUCLEOPROTEIN 87F-RELATED"/>
    <property type="match status" value="1"/>
</dbReference>
<dbReference type="SMART" id="SM00360">
    <property type="entry name" value="RRM"/>
    <property type="match status" value="3"/>
</dbReference>
<feature type="region of interest" description="Disordered" evidence="3">
    <location>
        <begin position="360"/>
        <end position="396"/>
    </location>
</feature>
<accession>A0A6U3ZMM6</accession>